<dbReference type="Proteomes" id="UP000290172">
    <property type="component" value="Unassembled WGS sequence"/>
</dbReference>
<keyword evidence="4" id="KW-1185">Reference proteome</keyword>
<accession>A0A4Q0YGU2</accession>
<evidence type="ECO:0000313" key="2">
    <source>
        <dbReference type="EMBL" id="RXJ68001.1"/>
    </source>
</evidence>
<feature type="transmembrane region" description="Helical" evidence="1">
    <location>
        <begin position="85"/>
        <end position="104"/>
    </location>
</feature>
<evidence type="ECO:0000313" key="4">
    <source>
        <dbReference type="Proteomes" id="UP000289758"/>
    </source>
</evidence>
<evidence type="ECO:0000313" key="3">
    <source>
        <dbReference type="EMBL" id="RXK08577.1"/>
    </source>
</evidence>
<keyword evidence="1" id="KW-1133">Transmembrane helix</keyword>
<name>A0A4Q0YGU2_9BACT</name>
<keyword evidence="1" id="KW-0812">Transmembrane</keyword>
<evidence type="ECO:0000256" key="1">
    <source>
        <dbReference type="SAM" id="Phobius"/>
    </source>
</evidence>
<protein>
    <submittedName>
        <fullName evidence="2">Uncharacterized protein</fullName>
    </submittedName>
</protein>
<dbReference type="OrthoDB" id="5343740at2"/>
<proteinExistence type="predicted"/>
<sequence>MTKEKSIKEKILDYIYILSKQPILLRDLLEANRQYNEGMHVDPAKLGFRLKLGRAYLVYIGIVLLILIPLSAITHKPLANIDPHISILGAMVITAVIFMGFNFFRSKMRDEITYKQIKRSWALRFPYFPYDEYNKKIEEIYLKAIKSEVSKKDLEKYILDNIVEESNS</sequence>
<reference evidence="4 5" key="1">
    <citation type="submission" date="2017-10" db="EMBL/GenBank/DDBJ databases">
        <title>Genomics of the genus Arcobacter.</title>
        <authorList>
            <person name="Perez-Cataluna A."/>
            <person name="Figueras M.J."/>
        </authorList>
    </citation>
    <scope>NUCLEOTIDE SEQUENCE [LARGE SCALE GENOMIC DNA]</scope>
    <source>
        <strain evidence="3 4">CECT 8441</strain>
        <strain evidence="2 5">CECT 8993</strain>
    </source>
</reference>
<evidence type="ECO:0000313" key="5">
    <source>
        <dbReference type="Proteomes" id="UP000290172"/>
    </source>
</evidence>
<comment type="caution">
    <text evidence="2">The sequence shown here is derived from an EMBL/GenBank/DDBJ whole genome shotgun (WGS) entry which is preliminary data.</text>
</comment>
<dbReference type="Proteomes" id="UP000289758">
    <property type="component" value="Unassembled WGS sequence"/>
</dbReference>
<dbReference type="RefSeq" id="WP_128981393.1">
    <property type="nucleotide sequence ID" value="NZ_CP053836.1"/>
</dbReference>
<dbReference type="EMBL" id="PDKK01000001">
    <property type="protein sequence ID" value="RXK08577.1"/>
    <property type="molecule type" value="Genomic_DNA"/>
</dbReference>
<dbReference type="AlphaFoldDB" id="A0A4Q0YGU2"/>
<organism evidence="2 5">
    <name type="scientific">Halarcobacter ebronensis</name>
    <dbReference type="NCBI Taxonomy" id="1462615"/>
    <lineage>
        <taxon>Bacteria</taxon>
        <taxon>Pseudomonadati</taxon>
        <taxon>Campylobacterota</taxon>
        <taxon>Epsilonproteobacteria</taxon>
        <taxon>Campylobacterales</taxon>
        <taxon>Arcobacteraceae</taxon>
        <taxon>Halarcobacter</taxon>
    </lineage>
</organism>
<dbReference type="EMBL" id="PDKJ01000007">
    <property type="protein sequence ID" value="RXJ68001.1"/>
    <property type="molecule type" value="Genomic_DNA"/>
</dbReference>
<gene>
    <name evidence="3" type="ORF">CRV07_01890</name>
    <name evidence="2" type="ORF">CRV08_09335</name>
</gene>
<keyword evidence="1" id="KW-0472">Membrane</keyword>
<feature type="transmembrane region" description="Helical" evidence="1">
    <location>
        <begin position="55"/>
        <end position="73"/>
    </location>
</feature>